<dbReference type="AlphaFoldDB" id="A0AA91ZS75"/>
<reference evidence="1 2" key="1">
    <citation type="submission" date="2017-09" db="EMBL/GenBank/DDBJ databases">
        <title>Large-scale bioinformatics analysis of Bacillus genomes uncovers conserved roles of natural products in bacterial physiology.</title>
        <authorList>
            <consortium name="Agbiome Team Llc"/>
            <person name="Bleich R.M."/>
            <person name="Grubbs K.J."/>
            <person name="Santa Maria K.C."/>
            <person name="Allen S.E."/>
            <person name="Farag S."/>
            <person name="Shank E.A."/>
            <person name="Bowers A."/>
        </authorList>
    </citation>
    <scope>NUCLEOTIDE SEQUENCE [LARGE SCALE GENOMIC DNA]</scope>
    <source>
        <strain evidence="1 2">AFS092012</strain>
    </source>
</reference>
<gene>
    <name evidence="1" type="ORF">CON65_17180</name>
</gene>
<name>A0AA91ZS75_9BACI</name>
<comment type="caution">
    <text evidence="1">The sequence shown here is derived from an EMBL/GenBank/DDBJ whole genome shotgun (WGS) entry which is preliminary data.</text>
</comment>
<protein>
    <submittedName>
        <fullName evidence="1">Uncharacterized protein</fullName>
    </submittedName>
</protein>
<dbReference type="Proteomes" id="UP000221020">
    <property type="component" value="Unassembled WGS sequence"/>
</dbReference>
<organism evidence="1 2">
    <name type="scientific">Bacillus pseudomycoides</name>
    <dbReference type="NCBI Taxonomy" id="64104"/>
    <lineage>
        <taxon>Bacteria</taxon>
        <taxon>Bacillati</taxon>
        <taxon>Bacillota</taxon>
        <taxon>Bacilli</taxon>
        <taxon>Bacillales</taxon>
        <taxon>Bacillaceae</taxon>
        <taxon>Bacillus</taxon>
        <taxon>Bacillus cereus group</taxon>
    </lineage>
</organism>
<dbReference type="EMBL" id="NVOR01000066">
    <property type="protein sequence ID" value="PED81415.1"/>
    <property type="molecule type" value="Genomic_DNA"/>
</dbReference>
<evidence type="ECO:0000313" key="2">
    <source>
        <dbReference type="Proteomes" id="UP000221020"/>
    </source>
</evidence>
<accession>A0AA91ZS75</accession>
<proteinExistence type="predicted"/>
<sequence>MDKWYDQNLPSSSSNIICSIDDLINNFKNSEIRKAQLFLILQEIVHTPIYYAHDSLEAAGKEVDF</sequence>
<evidence type="ECO:0000313" key="1">
    <source>
        <dbReference type="EMBL" id="PED81415.1"/>
    </source>
</evidence>